<comment type="caution">
    <text evidence="1">The sequence shown here is derived from an EMBL/GenBank/DDBJ whole genome shotgun (WGS) entry which is preliminary data.</text>
</comment>
<protein>
    <submittedName>
        <fullName evidence="1">Uncharacterized protein</fullName>
    </submittedName>
</protein>
<accession>A0ABS5SZT5</accession>
<gene>
    <name evidence="1" type="ORF">HH682_09760</name>
</gene>
<evidence type="ECO:0000313" key="2">
    <source>
        <dbReference type="Proteomes" id="UP000790096"/>
    </source>
</evidence>
<name>A0ABS5SZT5_9GAMM</name>
<proteinExistence type="predicted"/>
<dbReference type="RefSeq" id="WP_214237376.1">
    <property type="nucleotide sequence ID" value="NZ_JABBFR010000012.1"/>
</dbReference>
<evidence type="ECO:0000313" key="1">
    <source>
        <dbReference type="EMBL" id="MBT0724712.1"/>
    </source>
</evidence>
<reference evidence="1 2" key="1">
    <citation type="submission" date="2020-04" db="EMBL/GenBank/DDBJ databases">
        <title>Genome sequencing of Rosenbergiella species.</title>
        <authorList>
            <person name="Alvarez-Perez S."/>
            <person name="Lievens B."/>
        </authorList>
    </citation>
    <scope>NUCLEOTIDE SEQUENCE [LARGE SCALE GENOMIC DNA]</scope>
    <source>
        <strain evidence="1 2">S61</strain>
    </source>
</reference>
<dbReference type="EMBL" id="JABBFR010000012">
    <property type="protein sequence ID" value="MBT0724712.1"/>
    <property type="molecule type" value="Genomic_DNA"/>
</dbReference>
<organism evidence="1 2">
    <name type="scientific">Rosenbergiella gaditana</name>
    <dbReference type="NCBI Taxonomy" id="2726987"/>
    <lineage>
        <taxon>Bacteria</taxon>
        <taxon>Pseudomonadati</taxon>
        <taxon>Pseudomonadota</taxon>
        <taxon>Gammaproteobacteria</taxon>
        <taxon>Enterobacterales</taxon>
        <taxon>Erwiniaceae</taxon>
        <taxon>Rosenbergiella</taxon>
    </lineage>
</organism>
<sequence>MRKAKIKQHSLSRRARRRHRIMHRLLTRDTASIKILLLSAIVGSLVGLLGVGFAKTVDFITFHRELFLASKSGEPQWYGNHRP</sequence>
<dbReference type="Proteomes" id="UP000790096">
    <property type="component" value="Unassembled WGS sequence"/>
</dbReference>
<keyword evidence="2" id="KW-1185">Reference proteome</keyword>